<dbReference type="SUPFAM" id="SSF56935">
    <property type="entry name" value="Porins"/>
    <property type="match status" value="1"/>
</dbReference>
<evidence type="ECO:0000256" key="7">
    <source>
        <dbReference type="ARBA" id="ARBA00023004"/>
    </source>
</evidence>
<keyword evidence="8" id="KW-0406">Ion transport</keyword>
<dbReference type="OrthoDB" id="9758472at2"/>
<sequence>MDKKFTFLLNFIAFFLLLTGNTIAQSKNGSVSGSIKTSDGNPASYVSVGLKNIGKTTQTDEKGNFTIKNVTPGTYTIKTSAIGVSAQEKSVTVVAGQTVTADFTIAESSSQLDEVAINGYKTPNRKPVNLGKIAIAPMDLPQAVQIIGNQVIADQQANRLSDVLKNVNGVAFAENRGSVSGETFFARGYNLGTNNVFKNGSRATSGGMPETSTLESVEVLKGSAALLYGGVSGGAVVNLVTKKPKFENGGEVSMRTGSYGMYKPTGDIYGPITKNLAFRLIGTYEDAASFRNSVNSNRVYVNPSLLYKISEKTDILLQGDYLKSNMTPDFGVGTVENQIADIGRNAFVNAPWAYNNTNTATAQLNINHKFNDNWKLNVLANAQSYNRNYFSAERPFADTKVSTNPLPYGIAARNVTRSKTKEFTYNEQINLNGYFKTGGISHTLLVGADADQSRTTSGGFTFNNGLTPFNYGNVNLLDPSTYFGSGIEPNVNVVSEVFAPLYRMGTFVQDLVSITEKFKVLAGVRYTFQKTPRTVTTILATGVQSLSVNSLERSKVESAFTPKFGLIYQPLKTTSIYASYSSNFVQNTGTDIYSAPLDPSTLQQYEAGVKNDLFKGRLSVNLTWYRIANDKFAQQALINAQGAPNGDANIKELNGKSLSDGLELDITGTIVKGLNFIAGYSYNFIRYTETRDKTIFQVPAPTTANPNATRTVTLGGIIEGQRLVGSTKNTANGTLFYTFQEGSVKGLKLGASAYYTGARNGGYNDTKIQTYSRLIPLSAFTTFDLSAGYNWKKFSLLAKVSNITNELNYFVHENYSVNPIPPRQFITTLSYKF</sequence>
<evidence type="ECO:0000256" key="10">
    <source>
        <dbReference type="ARBA" id="ARBA00023136"/>
    </source>
</evidence>
<comment type="similarity">
    <text evidence="12 13">Belongs to the TonB-dependent receptor family.</text>
</comment>
<evidence type="ECO:0000256" key="9">
    <source>
        <dbReference type="ARBA" id="ARBA00023077"/>
    </source>
</evidence>
<evidence type="ECO:0000256" key="4">
    <source>
        <dbReference type="ARBA" id="ARBA00022496"/>
    </source>
</evidence>
<dbReference type="GO" id="GO:0030246">
    <property type="term" value="F:carbohydrate binding"/>
    <property type="evidence" value="ECO:0007669"/>
    <property type="project" value="InterPro"/>
</dbReference>
<dbReference type="Gene3D" id="2.60.40.1120">
    <property type="entry name" value="Carboxypeptidase-like, regulatory domain"/>
    <property type="match status" value="1"/>
</dbReference>
<evidence type="ECO:0000313" key="17">
    <source>
        <dbReference type="EMBL" id="KRT13998.1"/>
    </source>
</evidence>
<dbReference type="Pfam" id="PF13715">
    <property type="entry name" value="CarbopepD_reg_2"/>
    <property type="match status" value="1"/>
</dbReference>
<evidence type="ECO:0000256" key="11">
    <source>
        <dbReference type="ARBA" id="ARBA00023237"/>
    </source>
</evidence>
<dbReference type="STRING" id="687842.ASU31_21530"/>
<dbReference type="InterPro" id="IPR036942">
    <property type="entry name" value="Beta-barrel_TonB_sf"/>
</dbReference>
<evidence type="ECO:0000256" key="2">
    <source>
        <dbReference type="ARBA" id="ARBA00022448"/>
    </source>
</evidence>
<proteinExistence type="inferred from homology"/>
<evidence type="ECO:0000256" key="8">
    <source>
        <dbReference type="ARBA" id="ARBA00023065"/>
    </source>
</evidence>
<evidence type="ECO:0000259" key="16">
    <source>
        <dbReference type="Pfam" id="PF07715"/>
    </source>
</evidence>
<keyword evidence="7" id="KW-0408">Iron</keyword>
<dbReference type="Pfam" id="PF00593">
    <property type="entry name" value="TonB_dep_Rec_b-barrel"/>
    <property type="match status" value="1"/>
</dbReference>
<keyword evidence="4" id="KW-0410">Iron transport</keyword>
<protein>
    <submittedName>
        <fullName evidence="17">TonB-dependent receptor</fullName>
    </submittedName>
</protein>
<dbReference type="PANTHER" id="PTHR32552">
    <property type="entry name" value="FERRICHROME IRON RECEPTOR-RELATED"/>
    <property type="match status" value="1"/>
</dbReference>
<dbReference type="PROSITE" id="PS52016">
    <property type="entry name" value="TONB_DEPENDENT_REC_3"/>
    <property type="match status" value="1"/>
</dbReference>
<keyword evidence="5 12" id="KW-0812">Transmembrane</keyword>
<keyword evidence="6 14" id="KW-0732">Signal</keyword>
<keyword evidence="18" id="KW-1185">Reference proteome</keyword>
<dbReference type="Gene3D" id="2.40.170.20">
    <property type="entry name" value="TonB-dependent receptor, beta-barrel domain"/>
    <property type="match status" value="1"/>
</dbReference>
<keyword evidence="3 12" id="KW-1134">Transmembrane beta strand</keyword>
<keyword evidence="2 12" id="KW-0813">Transport</keyword>
<dbReference type="EMBL" id="LMZQ01000027">
    <property type="protein sequence ID" value="KRT13998.1"/>
    <property type="molecule type" value="Genomic_DNA"/>
</dbReference>
<dbReference type="CDD" id="cd01347">
    <property type="entry name" value="ligand_gated_channel"/>
    <property type="match status" value="1"/>
</dbReference>
<dbReference type="AlphaFoldDB" id="A0A0T5VJH0"/>
<dbReference type="InterPro" id="IPR013784">
    <property type="entry name" value="Carb-bd-like_fold"/>
</dbReference>
<evidence type="ECO:0000256" key="5">
    <source>
        <dbReference type="ARBA" id="ARBA00022692"/>
    </source>
</evidence>
<comment type="caution">
    <text evidence="17">The sequence shown here is derived from an EMBL/GenBank/DDBJ whole genome shotgun (WGS) entry which is preliminary data.</text>
</comment>
<feature type="domain" description="TonB-dependent receptor-like beta-barrel" evidence="15">
    <location>
        <begin position="310"/>
        <end position="803"/>
    </location>
</feature>
<evidence type="ECO:0000256" key="13">
    <source>
        <dbReference type="RuleBase" id="RU003357"/>
    </source>
</evidence>
<dbReference type="SUPFAM" id="SSF49452">
    <property type="entry name" value="Starch-binding domain-like"/>
    <property type="match status" value="1"/>
</dbReference>
<dbReference type="InterPro" id="IPR000531">
    <property type="entry name" value="Beta-barrel_TonB"/>
</dbReference>
<gene>
    <name evidence="17" type="ORF">ASU31_21530</name>
</gene>
<keyword evidence="10 12" id="KW-0472">Membrane</keyword>
<dbReference type="PANTHER" id="PTHR32552:SF68">
    <property type="entry name" value="FERRICHROME OUTER MEMBRANE TRANSPORTER_PHAGE RECEPTOR"/>
    <property type="match status" value="1"/>
</dbReference>
<dbReference type="Pfam" id="PF07715">
    <property type="entry name" value="Plug"/>
    <property type="match status" value="1"/>
</dbReference>
<keyword evidence="17" id="KW-0675">Receptor</keyword>
<keyword evidence="9 13" id="KW-0798">TonB box</keyword>
<evidence type="ECO:0000256" key="6">
    <source>
        <dbReference type="ARBA" id="ARBA00022729"/>
    </source>
</evidence>
<evidence type="ECO:0000256" key="14">
    <source>
        <dbReference type="SAM" id="SignalP"/>
    </source>
</evidence>
<dbReference type="InterPro" id="IPR037066">
    <property type="entry name" value="Plug_dom_sf"/>
</dbReference>
<comment type="subcellular location">
    <subcellularLocation>
        <location evidence="1 12">Cell outer membrane</location>
        <topology evidence="1 12">Multi-pass membrane protein</topology>
    </subcellularLocation>
</comment>
<feature type="chain" id="PRO_5006665167" evidence="14">
    <location>
        <begin position="25"/>
        <end position="833"/>
    </location>
</feature>
<evidence type="ECO:0000256" key="1">
    <source>
        <dbReference type="ARBA" id="ARBA00004571"/>
    </source>
</evidence>
<dbReference type="GO" id="GO:0009279">
    <property type="term" value="C:cell outer membrane"/>
    <property type="evidence" value="ECO:0007669"/>
    <property type="project" value="UniProtKB-SubCell"/>
</dbReference>
<dbReference type="RefSeq" id="WP_057934319.1">
    <property type="nucleotide sequence ID" value="NZ_LMZQ01000027.1"/>
</dbReference>
<dbReference type="InterPro" id="IPR039426">
    <property type="entry name" value="TonB-dep_rcpt-like"/>
</dbReference>
<name>A0A0T5VJH0_9SPHI</name>
<reference evidence="17 18" key="1">
    <citation type="submission" date="2015-11" db="EMBL/GenBank/DDBJ databases">
        <title>Sequence of Pedobacter ginsenosidimutans.</title>
        <authorList>
            <person name="Carson E."/>
            <person name="Keyser V."/>
            <person name="Newman J."/>
            <person name="Miller J."/>
        </authorList>
    </citation>
    <scope>NUCLEOTIDE SEQUENCE [LARGE SCALE GENOMIC DNA]</scope>
    <source>
        <strain evidence="17 18">KACC 14530</strain>
    </source>
</reference>
<dbReference type="Gene3D" id="2.170.130.10">
    <property type="entry name" value="TonB-dependent receptor, plug domain"/>
    <property type="match status" value="1"/>
</dbReference>
<evidence type="ECO:0000256" key="12">
    <source>
        <dbReference type="PROSITE-ProRule" id="PRU01360"/>
    </source>
</evidence>
<evidence type="ECO:0000313" key="18">
    <source>
        <dbReference type="Proteomes" id="UP000051950"/>
    </source>
</evidence>
<accession>A0A0T5VJH0</accession>
<organism evidence="17 18">
    <name type="scientific">Pedobacter ginsenosidimutans</name>
    <dbReference type="NCBI Taxonomy" id="687842"/>
    <lineage>
        <taxon>Bacteria</taxon>
        <taxon>Pseudomonadati</taxon>
        <taxon>Bacteroidota</taxon>
        <taxon>Sphingobacteriia</taxon>
        <taxon>Sphingobacteriales</taxon>
        <taxon>Sphingobacteriaceae</taxon>
        <taxon>Pedobacter</taxon>
    </lineage>
</organism>
<dbReference type="GO" id="GO:0015344">
    <property type="term" value="F:siderophore uptake transmembrane transporter activity"/>
    <property type="evidence" value="ECO:0007669"/>
    <property type="project" value="TreeGrafter"/>
</dbReference>
<evidence type="ECO:0000259" key="15">
    <source>
        <dbReference type="Pfam" id="PF00593"/>
    </source>
</evidence>
<evidence type="ECO:0000256" key="3">
    <source>
        <dbReference type="ARBA" id="ARBA00022452"/>
    </source>
</evidence>
<dbReference type="InterPro" id="IPR012910">
    <property type="entry name" value="Plug_dom"/>
</dbReference>
<feature type="signal peptide" evidence="14">
    <location>
        <begin position="1"/>
        <end position="24"/>
    </location>
</feature>
<dbReference type="Proteomes" id="UP000051950">
    <property type="component" value="Unassembled WGS sequence"/>
</dbReference>
<keyword evidence="11 12" id="KW-0998">Cell outer membrane</keyword>
<feature type="domain" description="TonB-dependent receptor plug" evidence="16">
    <location>
        <begin position="138"/>
        <end position="235"/>
    </location>
</feature>